<evidence type="ECO:0000313" key="1">
    <source>
        <dbReference type="EMBL" id="KAH7299650.1"/>
    </source>
</evidence>
<dbReference type="AlphaFoldDB" id="A0A8T2RTU9"/>
<evidence type="ECO:0000313" key="2">
    <source>
        <dbReference type="Proteomes" id="UP000825935"/>
    </source>
</evidence>
<reference evidence="1" key="1">
    <citation type="submission" date="2021-08" db="EMBL/GenBank/DDBJ databases">
        <title>WGS assembly of Ceratopteris richardii.</title>
        <authorList>
            <person name="Marchant D.B."/>
            <person name="Chen G."/>
            <person name="Jenkins J."/>
            <person name="Shu S."/>
            <person name="Leebens-Mack J."/>
            <person name="Grimwood J."/>
            <person name="Schmutz J."/>
            <person name="Soltis P."/>
            <person name="Soltis D."/>
            <person name="Chen Z.-H."/>
        </authorList>
    </citation>
    <scope>NUCLEOTIDE SEQUENCE</scope>
    <source>
        <strain evidence="1">Whitten #5841</strain>
        <tissue evidence="1">Leaf</tissue>
    </source>
</reference>
<proteinExistence type="predicted"/>
<comment type="caution">
    <text evidence="1">The sequence shown here is derived from an EMBL/GenBank/DDBJ whole genome shotgun (WGS) entry which is preliminary data.</text>
</comment>
<gene>
    <name evidence="1" type="ORF">KP509_24G022400</name>
</gene>
<organism evidence="1 2">
    <name type="scientific">Ceratopteris richardii</name>
    <name type="common">Triangle waterfern</name>
    <dbReference type="NCBI Taxonomy" id="49495"/>
    <lineage>
        <taxon>Eukaryota</taxon>
        <taxon>Viridiplantae</taxon>
        <taxon>Streptophyta</taxon>
        <taxon>Embryophyta</taxon>
        <taxon>Tracheophyta</taxon>
        <taxon>Polypodiopsida</taxon>
        <taxon>Polypodiidae</taxon>
        <taxon>Polypodiales</taxon>
        <taxon>Pteridineae</taxon>
        <taxon>Pteridaceae</taxon>
        <taxon>Parkerioideae</taxon>
        <taxon>Ceratopteris</taxon>
    </lineage>
</organism>
<keyword evidence="2" id="KW-1185">Reference proteome</keyword>
<accession>A0A8T2RTU9</accession>
<dbReference type="Proteomes" id="UP000825935">
    <property type="component" value="Chromosome 24"/>
</dbReference>
<sequence length="72" mass="8265">MTCPRIRVRGLCCFESESPPEVFYFYRDLKWSYATRCDLLFCMAICGISDMESEHLKATSICQIPLALHPGI</sequence>
<dbReference type="EMBL" id="CM035429">
    <property type="protein sequence ID" value="KAH7299650.1"/>
    <property type="molecule type" value="Genomic_DNA"/>
</dbReference>
<name>A0A8T2RTU9_CERRI</name>
<protein>
    <submittedName>
        <fullName evidence="1">Uncharacterized protein</fullName>
    </submittedName>
</protein>